<protein>
    <submittedName>
        <fullName evidence="2">Uncharacterized protein</fullName>
    </submittedName>
</protein>
<name>A0A182NIZ9_9DIPT</name>
<dbReference type="Proteomes" id="UP000075884">
    <property type="component" value="Unassembled WGS sequence"/>
</dbReference>
<reference evidence="3" key="1">
    <citation type="submission" date="2013-03" db="EMBL/GenBank/DDBJ databases">
        <title>The Genome Sequence of Anopheles dirus WRAIR2.</title>
        <authorList>
            <consortium name="The Broad Institute Genomics Platform"/>
            <person name="Neafsey D.E."/>
            <person name="Walton C."/>
            <person name="Walker B."/>
            <person name="Young S.K."/>
            <person name="Zeng Q."/>
            <person name="Gargeya S."/>
            <person name="Fitzgerald M."/>
            <person name="Haas B."/>
            <person name="Abouelleil A."/>
            <person name="Allen A.W."/>
            <person name="Alvarado L."/>
            <person name="Arachchi H.M."/>
            <person name="Berlin A.M."/>
            <person name="Chapman S.B."/>
            <person name="Gainer-Dewar J."/>
            <person name="Goldberg J."/>
            <person name="Griggs A."/>
            <person name="Gujja S."/>
            <person name="Hansen M."/>
            <person name="Howarth C."/>
            <person name="Imamovic A."/>
            <person name="Ireland A."/>
            <person name="Larimer J."/>
            <person name="McCowan C."/>
            <person name="Murphy C."/>
            <person name="Pearson M."/>
            <person name="Poon T.W."/>
            <person name="Priest M."/>
            <person name="Roberts A."/>
            <person name="Saif S."/>
            <person name="Shea T."/>
            <person name="Sisk P."/>
            <person name="Sykes S."/>
            <person name="Wortman J."/>
            <person name="Nusbaum C."/>
            <person name="Birren B."/>
        </authorList>
    </citation>
    <scope>NUCLEOTIDE SEQUENCE [LARGE SCALE GENOMIC DNA]</scope>
    <source>
        <strain evidence="3">WRAIR2</strain>
    </source>
</reference>
<sequence>MALQKKFSSNDMELISINKVNNNGGTGSGPPSATDPNGNGLASIMSVGGIGGGSGSNNNSVKMPSKKIQFSNPEFSITPIETLPGSTVRPAPSRRR</sequence>
<proteinExistence type="predicted"/>
<dbReference type="EnsemblMetazoa" id="ADIR007624-RA">
    <property type="protein sequence ID" value="ADIR007624-PA"/>
    <property type="gene ID" value="ADIR007624"/>
</dbReference>
<keyword evidence="3" id="KW-1185">Reference proteome</keyword>
<dbReference type="AlphaFoldDB" id="A0A182NIZ9"/>
<reference evidence="2" key="2">
    <citation type="submission" date="2020-05" db="UniProtKB">
        <authorList>
            <consortium name="EnsemblMetazoa"/>
        </authorList>
    </citation>
    <scope>IDENTIFICATION</scope>
    <source>
        <strain evidence="2">WRAIR2</strain>
    </source>
</reference>
<accession>A0A182NIZ9</accession>
<evidence type="ECO:0000313" key="3">
    <source>
        <dbReference type="Proteomes" id="UP000075884"/>
    </source>
</evidence>
<evidence type="ECO:0000256" key="1">
    <source>
        <dbReference type="SAM" id="MobiDB-lite"/>
    </source>
</evidence>
<dbReference type="VEuPathDB" id="VectorBase:ADIR007624"/>
<feature type="region of interest" description="Disordered" evidence="1">
    <location>
        <begin position="18"/>
        <end position="96"/>
    </location>
</feature>
<organism evidence="2 3">
    <name type="scientific">Anopheles dirus</name>
    <dbReference type="NCBI Taxonomy" id="7168"/>
    <lineage>
        <taxon>Eukaryota</taxon>
        <taxon>Metazoa</taxon>
        <taxon>Ecdysozoa</taxon>
        <taxon>Arthropoda</taxon>
        <taxon>Hexapoda</taxon>
        <taxon>Insecta</taxon>
        <taxon>Pterygota</taxon>
        <taxon>Neoptera</taxon>
        <taxon>Endopterygota</taxon>
        <taxon>Diptera</taxon>
        <taxon>Nematocera</taxon>
        <taxon>Culicoidea</taxon>
        <taxon>Culicidae</taxon>
        <taxon>Anophelinae</taxon>
        <taxon>Anopheles</taxon>
    </lineage>
</organism>
<evidence type="ECO:0000313" key="2">
    <source>
        <dbReference type="EnsemblMetazoa" id="ADIR007624-PA"/>
    </source>
</evidence>